<dbReference type="Pfam" id="PF10513">
    <property type="entry name" value="EPL1"/>
    <property type="match status" value="1"/>
</dbReference>
<feature type="domain" description="Enhancer of polycomb-like N-terminal" evidence="10">
    <location>
        <begin position="11"/>
        <end position="154"/>
    </location>
</feature>
<evidence type="ECO:0000256" key="3">
    <source>
        <dbReference type="ARBA" id="ARBA00023015"/>
    </source>
</evidence>
<feature type="region of interest" description="Disordered" evidence="9">
    <location>
        <begin position="416"/>
        <end position="446"/>
    </location>
</feature>
<evidence type="ECO:0000256" key="4">
    <source>
        <dbReference type="ARBA" id="ARBA00023163"/>
    </source>
</evidence>
<evidence type="ECO:0000256" key="6">
    <source>
        <dbReference type="ARBA" id="ARBA00025513"/>
    </source>
</evidence>
<evidence type="ECO:0000259" key="10">
    <source>
        <dbReference type="Pfam" id="PF10513"/>
    </source>
</evidence>
<evidence type="ECO:0000256" key="9">
    <source>
        <dbReference type="SAM" id="MobiDB-lite"/>
    </source>
</evidence>
<dbReference type="GO" id="GO:0005634">
    <property type="term" value="C:nucleus"/>
    <property type="evidence" value="ECO:0007669"/>
    <property type="project" value="UniProtKB-SubCell"/>
</dbReference>
<feature type="region of interest" description="Disordered" evidence="9">
    <location>
        <begin position="538"/>
        <end position="575"/>
    </location>
</feature>
<dbReference type="STRING" id="420778.A0A1S8BNV6"/>
<dbReference type="Proteomes" id="UP000190776">
    <property type="component" value="Unassembled WGS sequence"/>
</dbReference>
<proteinExistence type="inferred from homology"/>
<keyword evidence="3 7" id="KW-0805">Transcription regulation</keyword>
<dbReference type="GO" id="GO:0035267">
    <property type="term" value="C:NuA4 histone acetyltransferase complex"/>
    <property type="evidence" value="ECO:0007669"/>
    <property type="project" value="InterPro"/>
</dbReference>
<evidence type="ECO:0000256" key="2">
    <source>
        <dbReference type="ARBA" id="ARBA00008035"/>
    </source>
</evidence>
<keyword evidence="5 7" id="KW-0539">Nucleus</keyword>
<dbReference type="PANTHER" id="PTHR14898">
    <property type="entry name" value="ENHANCER OF POLYCOMB"/>
    <property type="match status" value="1"/>
</dbReference>
<dbReference type="OrthoDB" id="435275at2759"/>
<comment type="subcellular location">
    <subcellularLocation>
        <location evidence="1 7">Nucleus</location>
    </subcellularLocation>
</comment>
<reference evidence="11 12" key="1">
    <citation type="submission" date="2017-01" db="EMBL/GenBank/DDBJ databases">
        <title>Draft genome sequence of Diplodia seriata F98.1, a fungal species involved in grapevine trunk diseases.</title>
        <authorList>
            <person name="Robert-Siegwald G."/>
            <person name="Vallet J."/>
            <person name="Abou-Mansour E."/>
            <person name="Xu J."/>
            <person name="Rey P."/>
            <person name="Bertsch C."/>
            <person name="Rego C."/>
            <person name="Larignon P."/>
            <person name="Fontaine F."/>
            <person name="Lebrun M.-H."/>
        </authorList>
    </citation>
    <scope>NUCLEOTIDE SEQUENCE [LARGE SCALE GENOMIC DNA]</scope>
    <source>
        <strain evidence="11 12">F98.1</strain>
    </source>
</reference>
<dbReference type="InterPro" id="IPR019542">
    <property type="entry name" value="Enhancer_polycomb-like_N"/>
</dbReference>
<evidence type="ECO:0000256" key="8">
    <source>
        <dbReference type="SAM" id="Coils"/>
    </source>
</evidence>
<accession>A0A1S8BNV6</accession>
<name>A0A1S8BNV6_9PEZI</name>
<evidence type="ECO:0000256" key="7">
    <source>
        <dbReference type="RuleBase" id="RU361124"/>
    </source>
</evidence>
<comment type="function">
    <text evidence="6">Component of the NuA4 histone acetyltransferase complex which is involved in transcriptional activation of selected genes principally by acetylation of nucleosomal histone H4 and H2A. The NuA4 complex is also involved in DNA repair. Involved in gene silencing by neighboring heterochromatin, blockage of the silencing spreading along the chromosome, and required for cell cycle progression through G2/M.</text>
</comment>
<keyword evidence="8" id="KW-0175">Coiled coil</keyword>
<comment type="similarity">
    <text evidence="2 7">Belongs to the enhancer of polycomb family.</text>
</comment>
<evidence type="ECO:0000313" key="11">
    <source>
        <dbReference type="EMBL" id="OMP89135.1"/>
    </source>
</evidence>
<evidence type="ECO:0000256" key="1">
    <source>
        <dbReference type="ARBA" id="ARBA00004123"/>
    </source>
</evidence>
<comment type="caution">
    <text evidence="11">The sequence shown here is derived from an EMBL/GenBank/DDBJ whole genome shotgun (WGS) entry which is preliminary data.</text>
</comment>
<keyword evidence="4 7" id="KW-0804">Transcription</keyword>
<protein>
    <recommendedName>
        <fullName evidence="7">Enhancer of polycomb-like protein</fullName>
    </recommendedName>
</protein>
<organism evidence="11 12">
    <name type="scientific">Diplodia seriata</name>
    <dbReference type="NCBI Taxonomy" id="420778"/>
    <lineage>
        <taxon>Eukaryota</taxon>
        <taxon>Fungi</taxon>
        <taxon>Dikarya</taxon>
        <taxon>Ascomycota</taxon>
        <taxon>Pezizomycotina</taxon>
        <taxon>Dothideomycetes</taxon>
        <taxon>Dothideomycetes incertae sedis</taxon>
        <taxon>Botryosphaeriales</taxon>
        <taxon>Botryosphaeriaceae</taxon>
        <taxon>Diplodia</taxon>
    </lineage>
</organism>
<sequence>MTQRISSQRFRQRKLSTKQNLAILRESEVDNLADDEAQRHIPKVETGVEKGEEIEHHLQAVINAAAVGGKVSQLYIPTPDATVSKLKYDDVYPKRWVQPATYIRFSSTVEDCKGTQYCMTSEDEVALKNMNAKKPAGLQCTEDWFEEVFDFFERTAQEKQPFAAVDNTPALPYEEFESSFDETISDPARKFAKDIYDYWKQQRIKRGNRSLTSVLKFETNLETDDSDPYVCFRRREVRQARKTRGRDAQVTEKLKKLRHELEQARELMYFVKQREYGRRDQLGNDRLIFEKRMEVKEIKRNLGIKGDDEDLINQRPAPKPKPKLDPNGLSTRGLPGMASKPQLSRVDGRPLDNDLITLEEQLAKREDEITRSIESNKEKHREWNKHYVDVTWRAITPPLEEESQPAFRAAMTEYLPTPPASLSSEEAAEANKQHSAQHGKRSDESTLIRYATPPQDTFVGRPSFRRRTGRGGRLMIDRRGLKRPADEDIDDRVAERFKYDRDSDEEEDVIPVDFYADAAIKYRILMDRSVSREAAMQQAAARRGLAAAAAAAAQGTPHPGQAGQPTPRGITNGPS</sequence>
<dbReference type="GO" id="GO:0006357">
    <property type="term" value="P:regulation of transcription by RNA polymerase II"/>
    <property type="evidence" value="ECO:0007669"/>
    <property type="project" value="InterPro"/>
</dbReference>
<evidence type="ECO:0000313" key="12">
    <source>
        <dbReference type="Proteomes" id="UP000190776"/>
    </source>
</evidence>
<feature type="region of interest" description="Disordered" evidence="9">
    <location>
        <begin position="307"/>
        <end position="349"/>
    </location>
</feature>
<evidence type="ECO:0000256" key="5">
    <source>
        <dbReference type="ARBA" id="ARBA00023242"/>
    </source>
</evidence>
<gene>
    <name evidence="11" type="ORF">BK809_0005856</name>
</gene>
<dbReference type="AlphaFoldDB" id="A0A1S8BNV6"/>
<feature type="compositionally biased region" description="Low complexity" evidence="9">
    <location>
        <begin position="538"/>
        <end position="567"/>
    </location>
</feature>
<dbReference type="InterPro" id="IPR024943">
    <property type="entry name" value="Enhancer_polycomb"/>
</dbReference>
<feature type="coiled-coil region" evidence="8">
    <location>
        <begin position="247"/>
        <end position="274"/>
    </location>
</feature>
<dbReference type="EMBL" id="MSZU01000074">
    <property type="protein sequence ID" value="OMP89135.1"/>
    <property type="molecule type" value="Genomic_DNA"/>
</dbReference>